<dbReference type="FunFam" id="3.40.50.980:FF:000002">
    <property type="entry name" value="Enterobactin synthetase component F"/>
    <property type="match status" value="1"/>
</dbReference>
<feature type="region of interest" description="Disordered" evidence="11">
    <location>
        <begin position="1379"/>
        <end position="1407"/>
    </location>
</feature>
<dbReference type="InterPro" id="IPR014030">
    <property type="entry name" value="Ketoacyl_synth_N"/>
</dbReference>
<dbReference type="InterPro" id="IPR005814">
    <property type="entry name" value="Aminotrans_3"/>
</dbReference>
<dbReference type="InterPro" id="IPR023213">
    <property type="entry name" value="CAT-like_dom_sf"/>
</dbReference>
<dbReference type="InterPro" id="IPR020845">
    <property type="entry name" value="AMP-binding_CS"/>
</dbReference>
<keyword evidence="3" id="KW-0596">Phosphopantetheine</keyword>
<dbReference type="SUPFAM" id="SSF52777">
    <property type="entry name" value="CoA-dependent acyltransferases"/>
    <property type="match status" value="4"/>
</dbReference>
<reference evidence="14 15" key="1">
    <citation type="submission" date="2015-12" db="EMBL/GenBank/DDBJ databases">
        <title>Diversity of Burkholderia near neighbor genomes.</title>
        <authorList>
            <person name="Sahl J."/>
            <person name="Wagner D."/>
            <person name="Keim P."/>
        </authorList>
    </citation>
    <scope>NUCLEOTIDE SEQUENCE [LARGE SCALE GENOMIC DNA]</scope>
    <source>
        <strain evidence="14 15">MSMB1184WGS</strain>
    </source>
</reference>
<feature type="domain" description="Carrier" evidence="12">
    <location>
        <begin position="3919"/>
        <end position="3994"/>
    </location>
</feature>
<dbReference type="FunFam" id="3.40.50.980:FF:000001">
    <property type="entry name" value="Non-ribosomal peptide synthetase"/>
    <property type="match status" value="1"/>
</dbReference>
<dbReference type="CDD" id="cd17646">
    <property type="entry name" value="A_NRPS_AB3403-like"/>
    <property type="match status" value="1"/>
</dbReference>
<keyword evidence="8" id="KW-0175">Coiled coil</keyword>
<dbReference type="Pfam" id="PF02801">
    <property type="entry name" value="Ketoacyl-synt_C"/>
    <property type="match status" value="2"/>
</dbReference>
<evidence type="ECO:0000256" key="6">
    <source>
        <dbReference type="ARBA" id="ARBA00022679"/>
    </source>
</evidence>
<evidence type="ECO:0000256" key="2">
    <source>
        <dbReference type="ARBA" id="ARBA00004496"/>
    </source>
</evidence>
<dbReference type="FunFam" id="3.40.47.10:FF:000019">
    <property type="entry name" value="Polyketide synthase type I"/>
    <property type="match status" value="2"/>
</dbReference>
<organism evidence="14 15">
    <name type="scientific">Burkholderia cepacia</name>
    <name type="common">Pseudomonas cepacia</name>
    <dbReference type="NCBI Taxonomy" id="292"/>
    <lineage>
        <taxon>Bacteria</taxon>
        <taxon>Pseudomonadati</taxon>
        <taxon>Pseudomonadota</taxon>
        <taxon>Betaproteobacteria</taxon>
        <taxon>Burkholderiales</taxon>
        <taxon>Burkholderiaceae</taxon>
        <taxon>Burkholderia</taxon>
        <taxon>Burkholderia cepacia complex</taxon>
    </lineage>
</organism>
<dbReference type="CDD" id="cd08955">
    <property type="entry name" value="KR_2_FAS_SDR_x"/>
    <property type="match status" value="1"/>
</dbReference>
<dbReference type="Pfam" id="PF00501">
    <property type="entry name" value="AMP-binding"/>
    <property type="match status" value="1"/>
</dbReference>
<comment type="function">
    <text evidence="10">Involved in production of the polyketide antibiotic thailandamide.</text>
</comment>
<dbReference type="Pfam" id="PF00202">
    <property type="entry name" value="Aminotran_3"/>
    <property type="match status" value="1"/>
</dbReference>
<dbReference type="InterPro" id="IPR016035">
    <property type="entry name" value="Acyl_Trfase/lysoPLipase"/>
</dbReference>
<dbReference type="FunFam" id="3.40.50.12780:FF:000012">
    <property type="entry name" value="Non-ribosomal peptide synthetase"/>
    <property type="match status" value="1"/>
</dbReference>
<dbReference type="CDD" id="cd19531">
    <property type="entry name" value="LCL_NRPS-like"/>
    <property type="match status" value="2"/>
</dbReference>
<dbReference type="Gene3D" id="3.30.70.3290">
    <property type="match status" value="1"/>
</dbReference>
<dbReference type="InterPro" id="IPR006162">
    <property type="entry name" value="Ppantetheine_attach_site"/>
</dbReference>
<dbReference type="CDD" id="cd00610">
    <property type="entry name" value="OAT_like"/>
    <property type="match status" value="1"/>
</dbReference>
<protein>
    <submittedName>
        <fullName evidence="14">Non-ribosomal peptide synthetase</fullName>
    </submittedName>
</protein>
<comment type="cofactor">
    <cofactor evidence="1">
        <name>pantetheine 4'-phosphate</name>
        <dbReference type="ChEBI" id="CHEBI:47942"/>
    </cofactor>
</comment>
<dbReference type="PANTHER" id="PTHR43775:SF51">
    <property type="entry name" value="INACTIVE PHENOLPHTHIOCEROL SYNTHESIS POLYKETIDE SYNTHASE TYPE I PKS1-RELATED"/>
    <property type="match status" value="1"/>
</dbReference>
<dbReference type="InterPro" id="IPR018201">
    <property type="entry name" value="Ketoacyl_synth_AS"/>
</dbReference>
<dbReference type="SUPFAM" id="SSF51735">
    <property type="entry name" value="NAD(P)-binding Rossmann-fold domains"/>
    <property type="match status" value="2"/>
</dbReference>
<name>A0A1B4PKR9_BURCE</name>
<evidence type="ECO:0000256" key="1">
    <source>
        <dbReference type="ARBA" id="ARBA00001957"/>
    </source>
</evidence>
<dbReference type="InterPro" id="IPR016036">
    <property type="entry name" value="Malonyl_transacylase_ACP-bd"/>
</dbReference>
<dbReference type="InterPro" id="IPR013968">
    <property type="entry name" value="PKS_KR"/>
</dbReference>
<keyword evidence="5" id="KW-0597">Phosphoprotein</keyword>
<dbReference type="Pfam" id="PF00109">
    <property type="entry name" value="ketoacyl-synt"/>
    <property type="match status" value="2"/>
</dbReference>
<dbReference type="InterPro" id="IPR015421">
    <property type="entry name" value="PyrdxlP-dep_Trfase_major"/>
</dbReference>
<dbReference type="SUPFAM" id="SSF55048">
    <property type="entry name" value="Probable ACP-binding domain of malonyl-CoA ACP transacylase"/>
    <property type="match status" value="1"/>
</dbReference>
<evidence type="ECO:0000256" key="7">
    <source>
        <dbReference type="ARBA" id="ARBA00022898"/>
    </source>
</evidence>
<proteinExistence type="inferred from homology"/>
<keyword evidence="6" id="KW-0808">Transferase</keyword>
<dbReference type="NCBIfam" id="TIGR01733">
    <property type="entry name" value="AA-adenyl-dom"/>
    <property type="match status" value="1"/>
</dbReference>
<dbReference type="Gene3D" id="2.30.38.10">
    <property type="entry name" value="Luciferase, Domain 3"/>
    <property type="match status" value="1"/>
</dbReference>
<dbReference type="GO" id="GO:0006633">
    <property type="term" value="P:fatty acid biosynthetic process"/>
    <property type="evidence" value="ECO:0007669"/>
    <property type="project" value="InterPro"/>
</dbReference>
<dbReference type="SMART" id="SM01294">
    <property type="entry name" value="PKS_PP_betabranch"/>
    <property type="match status" value="2"/>
</dbReference>
<gene>
    <name evidence="14" type="ORF">WT26_00210</name>
</gene>
<dbReference type="InterPro" id="IPR015422">
    <property type="entry name" value="PyrdxlP-dep_Trfase_small"/>
</dbReference>
<dbReference type="InterPro" id="IPR000873">
    <property type="entry name" value="AMP-dep_synth/lig_dom"/>
</dbReference>
<dbReference type="Gene3D" id="3.30.300.30">
    <property type="match status" value="1"/>
</dbReference>
<dbReference type="RefSeq" id="WP_069269437.1">
    <property type="nucleotide sequence ID" value="NZ_CP013442.1"/>
</dbReference>
<comment type="subcellular location">
    <subcellularLocation>
        <location evidence="2">Cytoplasm</location>
    </subcellularLocation>
</comment>
<dbReference type="PROSITE" id="PS00012">
    <property type="entry name" value="PHOSPHOPANTETHEINE"/>
    <property type="match status" value="3"/>
</dbReference>
<dbReference type="GO" id="GO:0004315">
    <property type="term" value="F:3-oxoacyl-[acyl-carrier-protein] synthase activity"/>
    <property type="evidence" value="ECO:0007669"/>
    <property type="project" value="InterPro"/>
</dbReference>
<dbReference type="SMART" id="SM00827">
    <property type="entry name" value="PKS_AT"/>
    <property type="match status" value="1"/>
</dbReference>
<dbReference type="EMBL" id="CP013442">
    <property type="protein sequence ID" value="AOK14537.1"/>
    <property type="molecule type" value="Genomic_DNA"/>
</dbReference>
<dbReference type="Gene3D" id="3.40.50.980">
    <property type="match status" value="2"/>
</dbReference>
<dbReference type="GO" id="GO:0031177">
    <property type="term" value="F:phosphopantetheine binding"/>
    <property type="evidence" value="ECO:0007669"/>
    <property type="project" value="InterPro"/>
</dbReference>
<dbReference type="Pfam" id="PF00668">
    <property type="entry name" value="Condensation"/>
    <property type="match status" value="2"/>
</dbReference>
<dbReference type="SMART" id="SM00823">
    <property type="entry name" value="PKS_PP"/>
    <property type="match status" value="3"/>
</dbReference>
<dbReference type="Pfam" id="PF22621">
    <property type="entry name" value="CurL-like_PKS_C"/>
    <property type="match status" value="1"/>
</dbReference>
<dbReference type="Pfam" id="PF16197">
    <property type="entry name" value="KAsynt_C_assoc"/>
    <property type="match status" value="1"/>
</dbReference>
<dbReference type="SMART" id="SM00825">
    <property type="entry name" value="PKS_KS"/>
    <property type="match status" value="2"/>
</dbReference>
<dbReference type="Gene3D" id="3.40.366.10">
    <property type="entry name" value="Malonyl-Coenzyme A Acyl Carrier Protein, domain 2"/>
    <property type="match status" value="2"/>
</dbReference>
<evidence type="ECO:0000313" key="14">
    <source>
        <dbReference type="EMBL" id="AOK14537.1"/>
    </source>
</evidence>
<dbReference type="Pfam" id="PF00550">
    <property type="entry name" value="PP-binding"/>
    <property type="match status" value="3"/>
</dbReference>
<dbReference type="InterPro" id="IPR036736">
    <property type="entry name" value="ACP-like_sf"/>
</dbReference>
<dbReference type="Gene3D" id="3.40.47.10">
    <property type="match status" value="2"/>
</dbReference>
<dbReference type="PROSITE" id="PS52004">
    <property type="entry name" value="KS3_2"/>
    <property type="match status" value="2"/>
</dbReference>
<dbReference type="InterPro" id="IPR025110">
    <property type="entry name" value="AMP-bd_C"/>
</dbReference>
<dbReference type="Pfam" id="PF08659">
    <property type="entry name" value="KR"/>
    <property type="match status" value="1"/>
</dbReference>
<evidence type="ECO:0000256" key="5">
    <source>
        <dbReference type="ARBA" id="ARBA00022553"/>
    </source>
</evidence>
<dbReference type="GO" id="GO:0008483">
    <property type="term" value="F:transaminase activity"/>
    <property type="evidence" value="ECO:0007669"/>
    <property type="project" value="InterPro"/>
</dbReference>
<dbReference type="PANTHER" id="PTHR43775">
    <property type="entry name" value="FATTY ACID SYNTHASE"/>
    <property type="match status" value="1"/>
</dbReference>
<feature type="domain" description="Carrier" evidence="12">
    <location>
        <begin position="2295"/>
        <end position="2377"/>
    </location>
</feature>
<dbReference type="InterPro" id="IPR016039">
    <property type="entry name" value="Thiolase-like"/>
</dbReference>
<comment type="similarity">
    <text evidence="9">In the C-terminal section; belongs to the NRP synthetase family.</text>
</comment>
<dbReference type="SUPFAM" id="SSF53383">
    <property type="entry name" value="PLP-dependent transferases"/>
    <property type="match status" value="1"/>
</dbReference>
<dbReference type="SMART" id="SM00822">
    <property type="entry name" value="PKS_KR"/>
    <property type="match status" value="1"/>
</dbReference>
<dbReference type="Gene3D" id="3.90.1150.10">
    <property type="entry name" value="Aspartate Aminotransferase, domain 1"/>
    <property type="match status" value="1"/>
</dbReference>
<dbReference type="GO" id="GO:0030170">
    <property type="term" value="F:pyridoxal phosphate binding"/>
    <property type="evidence" value="ECO:0007669"/>
    <property type="project" value="InterPro"/>
</dbReference>
<dbReference type="PROSITE" id="PS00455">
    <property type="entry name" value="AMP_BINDING"/>
    <property type="match status" value="1"/>
</dbReference>
<dbReference type="FunFam" id="3.40.366.10:FF:000002">
    <property type="entry name" value="Probable polyketide synthase 2"/>
    <property type="match status" value="1"/>
</dbReference>
<feature type="domain" description="Carrier" evidence="12">
    <location>
        <begin position="1302"/>
        <end position="1376"/>
    </location>
</feature>
<evidence type="ECO:0000313" key="15">
    <source>
        <dbReference type="Proteomes" id="UP000094776"/>
    </source>
</evidence>
<dbReference type="Gene3D" id="3.40.50.720">
    <property type="entry name" value="NAD(P)-binding Rossmann-like Domain"/>
    <property type="match status" value="1"/>
</dbReference>
<dbReference type="InterPro" id="IPR014043">
    <property type="entry name" value="Acyl_transferase_dom"/>
</dbReference>
<dbReference type="Gene3D" id="1.10.1200.10">
    <property type="entry name" value="ACP-like"/>
    <property type="match status" value="3"/>
</dbReference>
<sequence length="4468" mass="482183">MNAKATQALKAALDELRLRRAEIAALRSDRNEPIAVIGMACRFPGSSDTPAAFWQLLDHARDAVTEVPRERWDIDRYYDPDPAAPGKMATRHGAFIERVDQFDAAFFGIAPREATYLDPQQRLLLEVAWEALENAHLAPERFRQSATGVYVGITCFDHAIQVSNASTPSSSYAGTGSALNMAAGRLSFVLGLTGPSMAIDTACSSSLVCLHLACESLRSRETSMALAGGVNLMLSPEVMVSFSQARMLSPDGRCKTFDAAADGYVRGEGCGMVVLKRLADALADGDRVLGIVRGTAVDQGGAGGGLTVPSRDSQERVIRRALNQAGLAPGDVSYVEAHGTGTSLGDPIEVEALAGVYGPGRAASEPLVIGSVKTNIGHLESASGIAGLIKVLLSFEHDRIPAHLHFTQPNPHTPWQDIPIRVAADPVAWPRGERRRVAGLSAFGFSGTNAHAIVEEPPVAPAHDAQRSLLLLSARSEAALTALAQRYERAIAGAPPHELAAICRAAAVGRSHYPFRAAYVSGMREPATTSARAGKATRMGFMFASLDTGVARELHASEPHFRAAFERCSVPLSALDTDAGRFAIHFAWAELWNAWGIRPSVVSGHGIGEYVAACVAGVVSLADALRLVAARSDSDALRAALQDMALARPSVRLISGSVGTEVTDEVTHPQYWLQLAGRPDQADAPRTPDGLADGWLPPPCAGHALERALAALYVQGWQFDWNALFSAPAQPATTLPNYPFERQRFSLEKNRSPVVGMDAGSIEEASRRLKTSGKYSEEVLNAFPELLQTAFAPAETAAPDANPLYHVVWEQQAALPAARFAADASPWLIFADESGAGDRFAALLRARGASCALVRAGRDYRAPAEADAAWQVAPEQPDHFVRLLQEAAAPGQRIVFLWALDETVGASRMSTALLHLVRALGSDEREWAASARPRIWVVTRDAVEAGETPRVSGLAQAALAGLARGAMIEHPEWFGTAIDLDPAAPEDETQALLHEVLGESREEQVALRQGARYVARLSPLAPAETAALRVDPEAAYLITGGFGALGLHTARWLAAHGAGTLILVGRQGAASDESQRAIAELRDRNVTVRCERLDITDPAAVTDCFATLRRERVPLRGIVHAAGIVGYKPIMQVEREELEAVLQPKVAGAWLLHQHSEPFPLDFFILFSSIASAWGSRDQAHYSAANRFLDALAHHRRHLGLPASSVNWGPWAQGGMTFPEAEALLRRVGIKSLAADRALDVLDHLPAVPQVAVVDIDLALFQGSYEARGPKPFLDRVRVDATPPSAPAMPALSDKSPRERKRLLADAIDRAVAQVLGFGSATPDRDRGFFEMGMDSLMAVDLRAHLEKALGAPLPVALLFDHPTVNALADFLAEQSSATAPDAPAAPTASAQAVSPRPAAPAVATREAGTPEPIAIVGMSCRFPGAAHDLDAYWQLLNDGVDAISEVPRERWDIDAYYDPDPEAPGRMYCRFGGFLDGVDQFDPAFFRITPREAAAMDPQQRLLLEVSHEALEHAGIPVDSLKGSRTGVFVGITTNDYANLQLRNGGGSGIDGYFFTGNPLNTAAGRISYGLGLQGPSMAIDTACSSSLTAIHTASQNLRTGECDLAIAGGVNLILSPDNSIAVSRTRALAPDGRCKTFDAAADGFVRSEGCGALVLKRLSDALAAGDRVLAVLRGSAVNHDGASSGFTAPNGRAQEEVIRKALGGIPAASVDYVEAHGTGTALGDPIEVQALATVFGAGRDAGRPLRVGSVKTNIGHTESAAGIAGVIKVVLSLNHERIPAHLHFRHPSPLVRWDALPIEVCAEASAWPRGAQPRRAGVSAFGASGTNAHLVLEEAPAPARQATPSRHNVHPLVLSAKTPAALRELAARYQRRLEAEPGLDIAAVAYSASTGRSHFAHRLALPVSSLEDAVEKLRAFQAKEPAAATQPAPRVKMAFLFTGQGSQYAGMGRRLYDAYPVFRDAIDRCRAVADPLLDKPLLEVLSARNEDIHQTGYSQPALFSLQYALTTLLASFGVTPDAVMGHSVGEYAAACAAGIFSPEDGLRLIAERGRLMQALPRDGEMAAIFADLATVERAIDAYPHEVAVAAVNGPASIVISGKRERIAMLVDAFAAQDIRSVPLNTSHAFHSPLLEPMLDEFQAAAKAVRVARPAIPFYSNLTGAVMDEAPTDEYWRRHCREPVQFASSVERLVEAGFNLLVEIGPKPVLVNLARACCAPDAGIQFLGLQRPQVEQQALVEALSSLYAHGVDVDWASTETPALTRVALPSYPFQRSRTWFQKADTSMTQTSALPIAATPTLNRIGEVLEWLRGKIGELIQADPSTINIDLPFLEMGADSIVLIEAIRHIEKQYGVKLVMRRFFEDLATVQALAEYVADNLPAEDAPPAAAAEPSATAAAPLLAAVPAPLAAAPAAPVEWVAAEGGSTVERVLREQNQLLSHVMSQQMELLRTSLTGHADVRPTVAAQAVASVAPKAAVAVHAVAPATKPAPAVAAPAAPASDNQPRKPMMPWGSPVEQRARGLTAVQQEHLEALIVRYTTRTRKSKDSVQASRSVLADSRATVGFRFSTKEMLYPIVGDRAAGSRLWDIDGNEYIDFTMGFGVHLFGHTPEFIQQQVTREWQRPLELGARSSLVGEVAARFARVTGLDRVAFSNTGTEAVMTAMRLARAVTGRDKIVMFTHSYHGHADGTLAAANAEGVTEAMAPGVPFGSVENMVLLDYGSDAALETIRGMASTIAAVLVEPVQSRNPSLQPVAFLKELRRITEEAGAALIFDEMITGFRVHPGGSQAMFGIRADLATYGKIIGGGLPLGVIAGSRRFMDAIDGGMWTYGDHSFPAADRTAFGGTFCQYPLAMSAALAVLEKIEQEGPALQATLNERTAQIAATLNAFFAEAEAPIKVTWFGSMFRFEFTENLDLFFYHMLEKGIYIWEWRTCFLSTAHTDADVDRFIRAVKDSVADLRRGGFIRPHSKHGTVAALSEAQRQLWVLSEVDPEGSLAYNVNTTLELNGRLDEAAMRAAVQGLVDRHEALRTTLTPDGSGQIVHPSLTLQIPLIDTDQDAWRDQESRQPFDLVNGPLFRAALVRLSSERHLLVMTAHHIICDGSTFGILLEDLARAYAGAAPAAAPLQFREYLKQIDGQRHSPEAKANREYWLAQCAGHAEPLNLPVDYPRPAVKTFHGERVSLHLDAEEAASLRAAARQNGCTLYMMLLAGFNLFLHRIAGQQEIVTGIPVTGRSVAGSDRLAGYCTHLLPLRSTLPDAATVASFLSGTRQNLLDALEHQDFPFAELVREIGAQRDLNAAPLVSAVFNLEPVSALPELPGLKVGLVAPLIRHTAFDLNVNVLDAGQELLIDCDYNTDLFEQSTVQRFLGIYRKLLTSLAGDASAAVARLPLLSDAERNTLTVEWNRTDTDFGAAAEQPLHRLFEQQAERTPDAVAAVHDDASLTYAELNLRANRLAHHLIALGVAPDSLVGVAMERSLDMIVALLAILKAGGAYVPVDPDYPAERVRFMIDNAQLRWLLTQQHLLPALPDTDARLIVVDRDAHEFAAAPAANPAPALSGDNLAYMIYTSGSTGRPKGALNTHRAVTNRILWMQHAYALGADDAVLQKTPFSFDVSVWEFFWPLVTGARLVFARPGGQRETDYLVDLIAREGITTVHFVPSMLRAFLDHPDLDAHCASLRRVVCSGEALPYDLQQRFFERLDARLYNLYGPTEAAVDVTAWECRRDDAHRNVPIGRPIANTRVYIVDAQMQPVPVGVAGELLIGGTPVGRGYHGEPELSAAKFIADPFSADPHARLYRTGDLARYRADGNIEFLGRIDHQVKLRGLRIELGEIEATLASHPWVDAAVVALRGADDGARLVAWLLSSHPEAELIEAVRGHLQQRLPDYMVPSAFVVVTAFAHLPNGKLDRASLPEPGDGVDHVEPGNALEAQLAAIWQEVLGKNRISTTANFFELGGNSLSATKVAARIRRDLQVKLEIRSLFSHPTISSLAKRIADTQPIDYTPVTPLPAQPQYELSPAQTRLWVQDRLNAAQAGGPLPTSLLFEGVLDVDALVRAFRALSERHEILRTRFVLVGNQPFQQVLPAGEAAFPVEVVDLQDAEDRDAQAASIEARERLAPMDLAAGPLFRVKLLRLSEVRHVCICTMHHIVTDGWSTEVLLDDLSQIYNAFVERRDNPLPALAIQYKDYAGWLNRLLAGPEGARMKDYWLNKLGGDLRALALPGDVEQPAAPSWKTWRFELPAAATTALESLGKRHGATLFIALLSAIKALFYRRSGQEDIVVGTPVAGRELPELESQVGPYLNVLALRDRVAGDDRFDTLLTRVRDTTIEAFSHPLYPLDRLLDELHVKRVPGRNPLFDIGLTLQNQRQGAVDRYAGQVRISELPDHNQQGADTEAATDFWFLAEPRDEGLAISVVYHAGRFSEALVRGLADELTSVIGEILANPGVRIRNLTLGQRALRADTRQSAVELSAF</sequence>
<dbReference type="InterPro" id="IPR032821">
    <property type="entry name" value="PKS_assoc"/>
</dbReference>
<dbReference type="Proteomes" id="UP000094776">
    <property type="component" value="Chromosome 3"/>
</dbReference>
<dbReference type="CDD" id="cd00833">
    <property type="entry name" value="PKS"/>
    <property type="match status" value="2"/>
</dbReference>
<dbReference type="Pfam" id="PF13193">
    <property type="entry name" value="AMP-binding_C"/>
    <property type="match status" value="1"/>
</dbReference>
<evidence type="ECO:0000256" key="4">
    <source>
        <dbReference type="ARBA" id="ARBA00022490"/>
    </source>
</evidence>
<dbReference type="SUPFAM" id="SSF56801">
    <property type="entry name" value="Acetyl-CoA synthetase-like"/>
    <property type="match status" value="1"/>
</dbReference>
<feature type="domain" description="Ketosynthase family 3 (KS3)" evidence="13">
    <location>
        <begin position="31"/>
        <end position="456"/>
    </location>
</feature>
<dbReference type="Gene3D" id="3.30.559.10">
    <property type="entry name" value="Chloramphenicol acetyltransferase-like domain"/>
    <property type="match status" value="2"/>
</dbReference>
<dbReference type="InterPro" id="IPR010071">
    <property type="entry name" value="AA_adenyl_dom"/>
</dbReference>
<dbReference type="Pfam" id="PF00698">
    <property type="entry name" value="Acyl_transf_1"/>
    <property type="match status" value="2"/>
</dbReference>
<dbReference type="Gene3D" id="3.30.559.30">
    <property type="entry name" value="Nonribosomal peptide synthetase, condensation domain"/>
    <property type="match status" value="2"/>
</dbReference>
<dbReference type="InterPro" id="IPR001242">
    <property type="entry name" value="Condensation_dom"/>
</dbReference>
<dbReference type="PROSITE" id="PS00606">
    <property type="entry name" value="KS3_1"/>
    <property type="match status" value="2"/>
</dbReference>
<dbReference type="InterPro" id="IPR036291">
    <property type="entry name" value="NAD(P)-bd_dom_sf"/>
</dbReference>
<dbReference type="GO" id="GO:0004312">
    <property type="term" value="F:fatty acid synthase activity"/>
    <property type="evidence" value="ECO:0007669"/>
    <property type="project" value="TreeGrafter"/>
</dbReference>
<keyword evidence="4" id="KW-0963">Cytoplasm</keyword>
<dbReference type="InterPro" id="IPR045851">
    <property type="entry name" value="AMP-bd_C_sf"/>
</dbReference>
<evidence type="ECO:0000256" key="9">
    <source>
        <dbReference type="ARBA" id="ARBA00029443"/>
    </source>
</evidence>
<feature type="domain" description="Ketosynthase family 3 (KS3)" evidence="13">
    <location>
        <begin position="1411"/>
        <end position="1836"/>
    </location>
</feature>
<dbReference type="Gene3D" id="3.40.640.10">
    <property type="entry name" value="Type I PLP-dependent aspartate aminotransferase-like (Major domain)"/>
    <property type="match status" value="1"/>
</dbReference>
<evidence type="ECO:0000256" key="11">
    <source>
        <dbReference type="SAM" id="MobiDB-lite"/>
    </source>
</evidence>
<dbReference type="InterPro" id="IPR001227">
    <property type="entry name" value="Ac_transferase_dom_sf"/>
</dbReference>
<dbReference type="FunFam" id="2.30.38.10:FF:000001">
    <property type="entry name" value="Non-ribosomal peptide synthetase PvdI"/>
    <property type="match status" value="1"/>
</dbReference>
<evidence type="ECO:0000256" key="3">
    <source>
        <dbReference type="ARBA" id="ARBA00022450"/>
    </source>
</evidence>
<dbReference type="InterPro" id="IPR009081">
    <property type="entry name" value="PP-bd_ACP"/>
</dbReference>
<dbReference type="InterPro" id="IPR015424">
    <property type="entry name" value="PyrdxlP-dep_Trfase"/>
</dbReference>
<evidence type="ECO:0000259" key="12">
    <source>
        <dbReference type="PROSITE" id="PS50075"/>
    </source>
</evidence>
<dbReference type="InterPro" id="IPR050091">
    <property type="entry name" value="PKS_NRPS_Biosynth_Enz"/>
</dbReference>
<evidence type="ECO:0000256" key="10">
    <source>
        <dbReference type="ARBA" id="ARBA00054155"/>
    </source>
</evidence>
<dbReference type="SUPFAM" id="SSF52151">
    <property type="entry name" value="FabD/lysophospholipase-like"/>
    <property type="match status" value="2"/>
</dbReference>
<dbReference type="GO" id="GO:0005737">
    <property type="term" value="C:cytoplasm"/>
    <property type="evidence" value="ECO:0007669"/>
    <property type="project" value="UniProtKB-SubCell"/>
</dbReference>
<dbReference type="SUPFAM" id="SSF53901">
    <property type="entry name" value="Thiolase-like"/>
    <property type="match status" value="2"/>
</dbReference>
<dbReference type="InterPro" id="IPR020806">
    <property type="entry name" value="PKS_PP-bd"/>
</dbReference>
<dbReference type="InterPro" id="IPR020841">
    <property type="entry name" value="PKS_Beta-ketoAc_synthase_dom"/>
</dbReference>
<evidence type="ECO:0000256" key="8">
    <source>
        <dbReference type="ARBA" id="ARBA00023054"/>
    </source>
</evidence>
<dbReference type="PROSITE" id="PS50075">
    <property type="entry name" value="CARRIER"/>
    <property type="match status" value="3"/>
</dbReference>
<accession>A0A1B4PKR9</accession>
<evidence type="ECO:0000259" key="13">
    <source>
        <dbReference type="PROSITE" id="PS52004"/>
    </source>
</evidence>
<keyword evidence="7" id="KW-0663">Pyridoxal phosphate</keyword>
<dbReference type="InterPro" id="IPR057326">
    <property type="entry name" value="KR_dom"/>
</dbReference>
<dbReference type="InterPro" id="IPR014031">
    <property type="entry name" value="Ketoacyl_synth_C"/>
</dbReference>
<dbReference type="SUPFAM" id="SSF47336">
    <property type="entry name" value="ACP-like"/>
    <property type="match status" value="3"/>
</dbReference>
<dbReference type="FunFam" id="1.10.1200.10:FF:000005">
    <property type="entry name" value="Nonribosomal peptide synthetase 1"/>
    <property type="match status" value="1"/>
</dbReference>